<evidence type="ECO:0000256" key="2">
    <source>
        <dbReference type="SAM" id="SignalP"/>
    </source>
</evidence>
<keyword evidence="2" id="KW-0732">Signal</keyword>
<feature type="chain" id="PRO_5045735790" description="Gram-positive cocci surface proteins LPxTG domain-containing protein" evidence="2">
    <location>
        <begin position="25"/>
        <end position="274"/>
    </location>
</feature>
<protein>
    <recommendedName>
        <fullName evidence="5">Gram-positive cocci surface proteins LPxTG domain-containing protein</fullName>
    </recommendedName>
</protein>
<keyword evidence="1" id="KW-0472">Membrane</keyword>
<dbReference type="RefSeq" id="WP_168677717.1">
    <property type="nucleotide sequence ID" value="NZ_JAAXOY010000047.1"/>
</dbReference>
<keyword evidence="1" id="KW-1133">Transmembrane helix</keyword>
<sequence>MSAMRRLAVVAFATLVVVPMGASAAWSQDEQAPPAEIEQFFSDEAATEVAEMLEDPTTLALDGSAEASKAARSASEAGGAVTFGEPRTVYKFTHAFTRGDAKGNIVEPDGTWVAPVFDSSGASAGVALAWYANGKADPELAVVQWDPELATQIAAAPAAPLVSYPEMAAWYTLKGNHLTDLSGVKYQVKQYAKSLSDYYADIDANPNPGSDMVGGTNIFVPQLVLFQPKGIATVAAIGALLVAGGVLLRRRARLAHAEPSEGSEAARNSGVDPE</sequence>
<feature type="signal peptide" evidence="2">
    <location>
        <begin position="1"/>
        <end position="24"/>
    </location>
</feature>
<dbReference type="Proteomes" id="UP000777774">
    <property type="component" value="Unassembled WGS sequence"/>
</dbReference>
<keyword evidence="4" id="KW-1185">Reference proteome</keyword>
<evidence type="ECO:0008006" key="5">
    <source>
        <dbReference type="Google" id="ProtNLM"/>
    </source>
</evidence>
<organism evidence="3 4">
    <name type="scientific">Cellulomonas septica</name>
    <dbReference type="NCBI Taxonomy" id="285080"/>
    <lineage>
        <taxon>Bacteria</taxon>
        <taxon>Bacillati</taxon>
        <taxon>Actinomycetota</taxon>
        <taxon>Actinomycetes</taxon>
        <taxon>Micrococcales</taxon>
        <taxon>Cellulomonadaceae</taxon>
        <taxon>Cellulomonas</taxon>
    </lineage>
</organism>
<dbReference type="EMBL" id="JAAXOY010000047">
    <property type="protein sequence ID" value="NKY38668.1"/>
    <property type="molecule type" value="Genomic_DNA"/>
</dbReference>
<evidence type="ECO:0000256" key="1">
    <source>
        <dbReference type="SAM" id="Phobius"/>
    </source>
</evidence>
<gene>
    <name evidence="3" type="ORF">HGA02_03750</name>
</gene>
<reference evidence="3 4" key="1">
    <citation type="submission" date="2020-04" db="EMBL/GenBank/DDBJ databases">
        <title>MicrobeNet Type strains.</title>
        <authorList>
            <person name="Nicholson A.C."/>
        </authorList>
    </citation>
    <scope>NUCLEOTIDE SEQUENCE [LARGE SCALE GENOMIC DNA]</scope>
    <source>
        <strain evidence="3 4">ATCC BAA-787</strain>
    </source>
</reference>
<feature type="transmembrane region" description="Helical" evidence="1">
    <location>
        <begin position="230"/>
        <end position="248"/>
    </location>
</feature>
<evidence type="ECO:0000313" key="3">
    <source>
        <dbReference type="EMBL" id="NKY38668.1"/>
    </source>
</evidence>
<name>A0ABX1JWH2_9CELL</name>
<proteinExistence type="predicted"/>
<accession>A0ABX1JWH2</accession>
<comment type="caution">
    <text evidence="3">The sequence shown here is derived from an EMBL/GenBank/DDBJ whole genome shotgun (WGS) entry which is preliminary data.</text>
</comment>
<evidence type="ECO:0000313" key="4">
    <source>
        <dbReference type="Proteomes" id="UP000777774"/>
    </source>
</evidence>
<keyword evidence="1" id="KW-0812">Transmembrane</keyword>